<dbReference type="AlphaFoldDB" id="A0A077ZHB9"/>
<dbReference type="Proteomes" id="UP000030665">
    <property type="component" value="Unassembled WGS sequence"/>
</dbReference>
<protein>
    <submittedName>
        <fullName evidence="3">GTP binding protein ypt7</fullName>
    </submittedName>
</protein>
<name>A0A077ZHB9_TRITR</name>
<dbReference type="PRINTS" id="PR00449">
    <property type="entry name" value="RASTRNSFRMNG"/>
</dbReference>
<sequence>MAIRHRQVYKLVLCGDYGVGKSSLFRRFVYDKFVDSSNKRSTIGFDNYEKVYLIDGEEIARFWIHRMIVKRTFMYVKAYIVFQLQLWDTGGLERVATVTSSYFKFSNGVLLVFAYDAVDSFNNLPQHLLEAITSAERARFFLCGNKIDLYPNGSTSAGFNDVDVRQFCDENHMIGEQFFRKLYRVSCKTGEGVAAMFEDIARQLAISCPKSPPDPDSFFLERETKSKRCCSSS</sequence>
<dbReference type="SUPFAM" id="SSF52540">
    <property type="entry name" value="P-loop containing nucleoside triphosphate hydrolases"/>
    <property type="match status" value="1"/>
</dbReference>
<dbReference type="GO" id="GO:0003924">
    <property type="term" value="F:GTPase activity"/>
    <property type="evidence" value="ECO:0007669"/>
    <property type="project" value="InterPro"/>
</dbReference>
<dbReference type="PROSITE" id="PS51421">
    <property type="entry name" value="RAS"/>
    <property type="match status" value="1"/>
</dbReference>
<accession>A0A077ZHB9</accession>
<dbReference type="PROSITE" id="PS51419">
    <property type="entry name" value="RAB"/>
    <property type="match status" value="1"/>
</dbReference>
<dbReference type="InterPro" id="IPR001806">
    <property type="entry name" value="Small_GTPase"/>
</dbReference>
<dbReference type="InterPro" id="IPR005225">
    <property type="entry name" value="Small_GTP-bd"/>
</dbReference>
<keyword evidence="2" id="KW-0342">GTP-binding</keyword>
<dbReference type="STRING" id="36087.A0A077ZHB9"/>
<dbReference type="InterPro" id="IPR050227">
    <property type="entry name" value="Rab"/>
</dbReference>
<dbReference type="InterPro" id="IPR027417">
    <property type="entry name" value="P-loop_NTPase"/>
</dbReference>
<organism evidence="3 4">
    <name type="scientific">Trichuris trichiura</name>
    <name type="common">Whipworm</name>
    <name type="synonym">Trichocephalus trichiurus</name>
    <dbReference type="NCBI Taxonomy" id="36087"/>
    <lineage>
        <taxon>Eukaryota</taxon>
        <taxon>Metazoa</taxon>
        <taxon>Ecdysozoa</taxon>
        <taxon>Nematoda</taxon>
        <taxon>Enoplea</taxon>
        <taxon>Dorylaimia</taxon>
        <taxon>Trichinellida</taxon>
        <taxon>Trichuridae</taxon>
        <taxon>Trichuris</taxon>
    </lineage>
</organism>
<evidence type="ECO:0000256" key="1">
    <source>
        <dbReference type="ARBA" id="ARBA00022741"/>
    </source>
</evidence>
<dbReference type="Gene3D" id="3.40.50.300">
    <property type="entry name" value="P-loop containing nucleotide triphosphate hydrolases"/>
    <property type="match status" value="1"/>
</dbReference>
<reference evidence="3" key="2">
    <citation type="submission" date="2014-03" db="EMBL/GenBank/DDBJ databases">
        <title>The whipworm genome and dual-species transcriptomics of an intimate host-pathogen interaction.</title>
        <authorList>
            <person name="Foth B.J."/>
            <person name="Tsai I.J."/>
            <person name="Reid A.J."/>
            <person name="Bancroft A.J."/>
            <person name="Nichol S."/>
            <person name="Tracey A."/>
            <person name="Holroyd N."/>
            <person name="Cotton J.A."/>
            <person name="Stanley E.J."/>
            <person name="Zarowiecki M."/>
            <person name="Liu J.Z."/>
            <person name="Huckvale T."/>
            <person name="Cooper P.J."/>
            <person name="Grencis R.K."/>
            <person name="Berriman M."/>
        </authorList>
    </citation>
    <scope>NUCLEOTIDE SEQUENCE [LARGE SCALE GENOMIC DNA]</scope>
</reference>
<dbReference type="CDD" id="cd00154">
    <property type="entry name" value="Rab"/>
    <property type="match status" value="1"/>
</dbReference>
<evidence type="ECO:0000313" key="3">
    <source>
        <dbReference type="EMBL" id="CDW59691.1"/>
    </source>
</evidence>
<dbReference type="EMBL" id="HG806689">
    <property type="protein sequence ID" value="CDW59691.1"/>
    <property type="molecule type" value="Genomic_DNA"/>
</dbReference>
<dbReference type="NCBIfam" id="TIGR00231">
    <property type="entry name" value="small_GTP"/>
    <property type="match status" value="1"/>
</dbReference>
<reference evidence="3" key="1">
    <citation type="submission" date="2014-01" db="EMBL/GenBank/DDBJ databases">
        <authorList>
            <person name="Aslett M."/>
        </authorList>
    </citation>
    <scope>NUCLEOTIDE SEQUENCE</scope>
</reference>
<evidence type="ECO:0000313" key="4">
    <source>
        <dbReference type="Proteomes" id="UP000030665"/>
    </source>
</evidence>
<keyword evidence="4" id="KW-1185">Reference proteome</keyword>
<proteinExistence type="predicted"/>
<dbReference type="SMART" id="SM00175">
    <property type="entry name" value="RAB"/>
    <property type="match status" value="1"/>
</dbReference>
<dbReference type="SMART" id="SM00173">
    <property type="entry name" value="RAS"/>
    <property type="match status" value="1"/>
</dbReference>
<dbReference type="Pfam" id="PF00071">
    <property type="entry name" value="Ras"/>
    <property type="match status" value="2"/>
</dbReference>
<dbReference type="SMART" id="SM00174">
    <property type="entry name" value="RHO"/>
    <property type="match status" value="1"/>
</dbReference>
<keyword evidence="1" id="KW-0547">Nucleotide-binding</keyword>
<evidence type="ECO:0000256" key="2">
    <source>
        <dbReference type="ARBA" id="ARBA00023134"/>
    </source>
</evidence>
<dbReference type="GO" id="GO:0005525">
    <property type="term" value="F:GTP binding"/>
    <property type="evidence" value="ECO:0007669"/>
    <property type="project" value="UniProtKB-KW"/>
</dbReference>
<gene>
    <name evidence="3" type="ORF">TTRE_0000802901</name>
</gene>
<dbReference type="PANTHER" id="PTHR47977">
    <property type="entry name" value="RAS-RELATED PROTEIN RAB"/>
    <property type="match status" value="1"/>
</dbReference>
<dbReference type="OrthoDB" id="28034at2759"/>